<dbReference type="Pfam" id="PF24545">
    <property type="entry name" value="Ig_TPPC8_1st"/>
    <property type="match status" value="1"/>
</dbReference>
<feature type="non-terminal residue" evidence="2">
    <location>
        <position position="1"/>
    </location>
</feature>
<protein>
    <recommendedName>
        <fullName evidence="1">TPPC8 first Ig-like domain-containing protein</fullName>
    </recommendedName>
</protein>
<dbReference type="AlphaFoldDB" id="A0A7R8WPQ1"/>
<dbReference type="PANTHER" id="PTHR12975:SF6">
    <property type="entry name" value="TRAFFICKING PROTEIN PARTICLE COMPLEX SUBUNIT 8"/>
    <property type="match status" value="1"/>
</dbReference>
<sequence length="778" mass="85939">MIFKICVGGCAEMSETFLAEFVKMRSKWGSEEGVSQDLPVPLVDAQRTKVLLFPVIGPKASNSAHPSLEKDLLEAQHQWKSLESLLVQVRFGGSPFPALPRPQSMVIAEEDTDNAKPLQGYVQENVVYQLTLRNPLTIPLSLSHLALDCELTAPESASVGDGPGVSCLEVPHVTLEAKETKTISLSVACDRWGTLHVRALRFRLEESEDGETSDGYSMKMDAQGTVVESSSSRSCPGRVPLMIRGPRLNNSKKERCSVSYGRDSRLQLLILPQIPRVSVHFQLPQPPFSALHCGELYRSTLTIQNQGTEALGCLWLAFELAAMDAAILIHHGCAQVEPATQTQECVVFSVPLEGELAANQTVRVTVTLMSLRNSPPAKPSVFRGLVLITPMATRQDAISSVCNKLGLPVRRLATGAPISPFRVTPFVSETRVDRSLQVSALLKECFVESNSPQTCQLYLKCKHCPSLLARDSPKNMIEDVRERRIQVLGLRLWGFKAAEADVKQLRQNLGPALCLEPAEDLIWSMRIERCQEEPKEVQEIWLAQDNADVLGSKELFEFFLEQEKGHDVLLNLAILWRKVCGEATTVGQHHVSLSALDVPTMVPRESQDVALKPGPPLVFKRRQLSARRQRSSQQQQELDADMDRFVQGDGRILQSLLQHTATVQLPSGGLGAVLPVKLLLRNTLRTRSVVFEVDCLAPPSTGSALLYVHQTRFMRELKAGHTTTLSIHAFVRSPGLYALNGISLSCRLDGTTEFKIQDLPPLSMVQVTAPQFQDVDLT</sequence>
<accession>A0A7R8WPQ1</accession>
<organism evidence="2">
    <name type="scientific">Cyprideis torosa</name>
    <dbReference type="NCBI Taxonomy" id="163714"/>
    <lineage>
        <taxon>Eukaryota</taxon>
        <taxon>Metazoa</taxon>
        <taxon>Ecdysozoa</taxon>
        <taxon>Arthropoda</taxon>
        <taxon>Crustacea</taxon>
        <taxon>Oligostraca</taxon>
        <taxon>Ostracoda</taxon>
        <taxon>Podocopa</taxon>
        <taxon>Podocopida</taxon>
        <taxon>Cytherocopina</taxon>
        <taxon>Cytheroidea</taxon>
        <taxon>Cytherideidae</taxon>
        <taxon>Cyprideis</taxon>
    </lineage>
</organism>
<dbReference type="PANTHER" id="PTHR12975">
    <property type="entry name" value="TRANSPORT PROTEIN TRAPP"/>
    <property type="match status" value="1"/>
</dbReference>
<evidence type="ECO:0000259" key="1">
    <source>
        <dbReference type="Pfam" id="PF24545"/>
    </source>
</evidence>
<name>A0A7R8WPQ1_9CRUS</name>
<proteinExistence type="predicted"/>
<dbReference type="InterPro" id="IPR058541">
    <property type="entry name" value="Ig_TPPC8_1st"/>
</dbReference>
<reference evidence="2" key="1">
    <citation type="submission" date="2020-11" db="EMBL/GenBank/DDBJ databases">
        <authorList>
            <person name="Tran Van P."/>
        </authorList>
    </citation>
    <scope>NUCLEOTIDE SEQUENCE</scope>
</reference>
<dbReference type="OrthoDB" id="203724at2759"/>
<dbReference type="InterPro" id="IPR024420">
    <property type="entry name" value="TRAPP_III_complex_Trs85"/>
</dbReference>
<feature type="domain" description="TPPC8 first Ig-like" evidence="1">
    <location>
        <begin position="75"/>
        <end position="282"/>
    </location>
</feature>
<evidence type="ECO:0000313" key="2">
    <source>
        <dbReference type="EMBL" id="CAD7234503.1"/>
    </source>
</evidence>
<dbReference type="GO" id="GO:1990072">
    <property type="term" value="C:TRAPPIII protein complex"/>
    <property type="evidence" value="ECO:0007669"/>
    <property type="project" value="TreeGrafter"/>
</dbReference>
<gene>
    <name evidence="2" type="ORF">CTOB1V02_LOCUS12319</name>
</gene>
<dbReference type="EMBL" id="OB668912">
    <property type="protein sequence ID" value="CAD7234503.1"/>
    <property type="molecule type" value="Genomic_DNA"/>
</dbReference>